<dbReference type="AlphaFoldDB" id="A0A4C1YNN8"/>
<evidence type="ECO:0000313" key="3">
    <source>
        <dbReference type="Proteomes" id="UP000299102"/>
    </source>
</evidence>
<accession>A0A4C1YNN8</accession>
<protein>
    <submittedName>
        <fullName evidence="2">Uncharacterized protein</fullName>
    </submittedName>
</protein>
<evidence type="ECO:0000313" key="2">
    <source>
        <dbReference type="EMBL" id="GBP76623.1"/>
    </source>
</evidence>
<organism evidence="2 3">
    <name type="scientific">Eumeta variegata</name>
    <name type="common">Bagworm moth</name>
    <name type="synonym">Eumeta japonica</name>
    <dbReference type="NCBI Taxonomy" id="151549"/>
    <lineage>
        <taxon>Eukaryota</taxon>
        <taxon>Metazoa</taxon>
        <taxon>Ecdysozoa</taxon>
        <taxon>Arthropoda</taxon>
        <taxon>Hexapoda</taxon>
        <taxon>Insecta</taxon>
        <taxon>Pterygota</taxon>
        <taxon>Neoptera</taxon>
        <taxon>Endopterygota</taxon>
        <taxon>Lepidoptera</taxon>
        <taxon>Glossata</taxon>
        <taxon>Ditrysia</taxon>
        <taxon>Tineoidea</taxon>
        <taxon>Psychidae</taxon>
        <taxon>Oiketicinae</taxon>
        <taxon>Eumeta</taxon>
    </lineage>
</organism>
<proteinExistence type="predicted"/>
<keyword evidence="3" id="KW-1185">Reference proteome</keyword>
<dbReference type="EMBL" id="BGZK01001296">
    <property type="protein sequence ID" value="GBP76623.1"/>
    <property type="molecule type" value="Genomic_DNA"/>
</dbReference>
<reference evidence="2 3" key="1">
    <citation type="journal article" date="2019" name="Commun. Biol.">
        <title>The bagworm genome reveals a unique fibroin gene that provides high tensile strength.</title>
        <authorList>
            <person name="Kono N."/>
            <person name="Nakamura H."/>
            <person name="Ohtoshi R."/>
            <person name="Tomita M."/>
            <person name="Numata K."/>
            <person name="Arakawa K."/>
        </authorList>
    </citation>
    <scope>NUCLEOTIDE SEQUENCE [LARGE SCALE GENOMIC DNA]</scope>
</reference>
<dbReference type="Proteomes" id="UP000299102">
    <property type="component" value="Unassembled WGS sequence"/>
</dbReference>
<name>A0A4C1YNN8_EUMVA</name>
<feature type="region of interest" description="Disordered" evidence="1">
    <location>
        <begin position="1"/>
        <end position="25"/>
    </location>
</feature>
<comment type="caution">
    <text evidence="2">The sequence shown here is derived from an EMBL/GenBank/DDBJ whole genome shotgun (WGS) entry which is preliminary data.</text>
</comment>
<evidence type="ECO:0000256" key="1">
    <source>
        <dbReference type="SAM" id="MobiDB-lite"/>
    </source>
</evidence>
<gene>
    <name evidence="2" type="ORF">EVAR_54584_1</name>
</gene>
<sequence>MYDSTGEPNTRSRAGALSAAPPPRRASERCKTVCSLLSYAYVYLRARRPVFNSPLAPIERRWYQLDKSLSNLERVYKQPDPLINM</sequence>